<dbReference type="Gene3D" id="1.10.260.40">
    <property type="entry name" value="lambda repressor-like DNA-binding domains"/>
    <property type="match status" value="1"/>
</dbReference>
<gene>
    <name evidence="1" type="ORF">ACFONA_04960</name>
</gene>
<proteinExistence type="predicted"/>
<keyword evidence="2" id="KW-1185">Reference proteome</keyword>
<reference evidence="2" key="1">
    <citation type="journal article" date="2019" name="Int. J. Syst. Evol. Microbiol.">
        <title>The Global Catalogue of Microorganisms (GCM) 10K type strain sequencing project: providing services to taxonomists for standard genome sequencing and annotation.</title>
        <authorList>
            <consortium name="The Broad Institute Genomics Platform"/>
            <consortium name="The Broad Institute Genome Sequencing Center for Infectious Disease"/>
            <person name="Wu L."/>
            <person name="Ma J."/>
        </authorList>
    </citation>
    <scope>NUCLEOTIDE SEQUENCE [LARGE SCALE GENOMIC DNA]</scope>
    <source>
        <strain evidence="2">KCTC 42739</strain>
    </source>
</reference>
<dbReference type="InterPro" id="IPR031856">
    <property type="entry name" value="YdaS_toxin-like"/>
</dbReference>
<comment type="caution">
    <text evidence="1">The sequence shown here is derived from an EMBL/GenBank/DDBJ whole genome shotgun (WGS) entry which is preliminary data.</text>
</comment>
<dbReference type="EMBL" id="JBHRXP010000002">
    <property type="protein sequence ID" value="MFC3579508.1"/>
    <property type="molecule type" value="Genomic_DNA"/>
</dbReference>
<evidence type="ECO:0000313" key="2">
    <source>
        <dbReference type="Proteomes" id="UP001595713"/>
    </source>
</evidence>
<dbReference type="InterPro" id="IPR010982">
    <property type="entry name" value="Lambda_DNA-bd_dom_sf"/>
</dbReference>
<dbReference type="SUPFAM" id="SSF47413">
    <property type="entry name" value="lambda repressor-like DNA-binding domains"/>
    <property type="match status" value="1"/>
</dbReference>
<dbReference type="RefSeq" id="WP_261295528.1">
    <property type="nucleotide sequence ID" value="NZ_JANQBK010000017.1"/>
</dbReference>
<dbReference type="Pfam" id="PF15943">
    <property type="entry name" value="YdaS_toxin"/>
    <property type="match status" value="1"/>
</dbReference>
<dbReference type="InterPro" id="IPR001387">
    <property type="entry name" value="Cro/C1-type_HTH"/>
</dbReference>
<dbReference type="CDD" id="cd00093">
    <property type="entry name" value="HTH_XRE"/>
    <property type="match status" value="1"/>
</dbReference>
<accession>A0ABV7SSP6</accession>
<organism evidence="1 2">
    <name type="scientific">Sphingomonas hylomeconis</name>
    <dbReference type="NCBI Taxonomy" id="1395958"/>
    <lineage>
        <taxon>Bacteria</taxon>
        <taxon>Pseudomonadati</taxon>
        <taxon>Pseudomonadota</taxon>
        <taxon>Alphaproteobacteria</taxon>
        <taxon>Sphingomonadales</taxon>
        <taxon>Sphingomonadaceae</taxon>
        <taxon>Sphingomonas</taxon>
    </lineage>
</organism>
<protein>
    <submittedName>
        <fullName evidence="1">Transcriptional regulator</fullName>
    </submittedName>
</protein>
<sequence length="106" mass="11264">MSRITPFESLKSAVDQVGSQSAFARLCGVSQTAVWKWLQSGKRLPAEHVLTVERESGVSRHLLRPDIYPADPSSVSLPADGTAGSVAACAPVGDFDRGTILKRAAQ</sequence>
<evidence type="ECO:0000313" key="1">
    <source>
        <dbReference type="EMBL" id="MFC3579508.1"/>
    </source>
</evidence>
<name>A0ABV7SSP6_9SPHN</name>
<dbReference type="Proteomes" id="UP001595713">
    <property type="component" value="Unassembled WGS sequence"/>
</dbReference>